<accession>A0A5B0EAH6</accession>
<protein>
    <submittedName>
        <fullName evidence="1">OsmC family protein</fullName>
    </submittedName>
</protein>
<dbReference type="OrthoDB" id="9811389at2"/>
<dbReference type="EMBL" id="VOBL01000012">
    <property type="protein sequence ID" value="KAA0976027.1"/>
    <property type="molecule type" value="Genomic_DNA"/>
</dbReference>
<dbReference type="InterPro" id="IPR015946">
    <property type="entry name" value="KH_dom-like_a/b"/>
</dbReference>
<evidence type="ECO:0000313" key="1">
    <source>
        <dbReference type="EMBL" id="KAA0976027.1"/>
    </source>
</evidence>
<dbReference type="InterPro" id="IPR003718">
    <property type="entry name" value="OsmC/Ohr_fam"/>
</dbReference>
<dbReference type="RefSeq" id="WP_007271332.1">
    <property type="nucleotide sequence ID" value="NZ_VOBL01000012.1"/>
</dbReference>
<dbReference type="Proteomes" id="UP000323856">
    <property type="component" value="Unassembled WGS sequence"/>
</dbReference>
<sequence>MSETLIEETLESVRAEKLTAAGTAWGERITANTASAALTFKASGTSTGSVSSEITAGKHRFIVDEPEALAGDDVAASPVEFALGALISCQVVVYRLYAHQLGIKIDSLDINADADLDVRGLFGIEKSVRPGFGEVRLTVKIDGPETRERYEKLQAAVDEHCPVLDVFTNPTPVSVELVTAD</sequence>
<dbReference type="PANTHER" id="PTHR35368">
    <property type="entry name" value="HYDROPEROXIDE REDUCTASE"/>
    <property type="match status" value="1"/>
</dbReference>
<gene>
    <name evidence="1" type="ORF">FQ154_11980</name>
</gene>
<dbReference type="PANTHER" id="PTHR35368:SF1">
    <property type="entry name" value="HYDROPEROXIDE REDUCTASE"/>
    <property type="match status" value="1"/>
</dbReference>
<proteinExistence type="predicted"/>
<dbReference type="Pfam" id="PF02566">
    <property type="entry name" value="OsmC"/>
    <property type="match status" value="1"/>
</dbReference>
<dbReference type="Gene3D" id="3.30.300.20">
    <property type="match status" value="1"/>
</dbReference>
<dbReference type="AlphaFoldDB" id="A0A5B0EAH6"/>
<organism evidence="1 2">
    <name type="scientific">Paeniglutamicibacter gangotriensis</name>
    <dbReference type="NCBI Taxonomy" id="254787"/>
    <lineage>
        <taxon>Bacteria</taxon>
        <taxon>Bacillati</taxon>
        <taxon>Actinomycetota</taxon>
        <taxon>Actinomycetes</taxon>
        <taxon>Micrococcales</taxon>
        <taxon>Micrococcaceae</taxon>
        <taxon>Paeniglutamicibacter</taxon>
    </lineage>
</organism>
<reference evidence="1 2" key="1">
    <citation type="submission" date="2019-07" db="EMBL/GenBank/DDBJ databases">
        <title>Analysis of the biochemical properties, biological activity and biotechnological potential of siderophores and biosurfactants produced by Antarctic psychrotolerant bacteria.</title>
        <authorList>
            <person name="Styczynski M."/>
            <person name="Krucon T."/>
            <person name="Decewicz P."/>
            <person name="Dziewit L."/>
        </authorList>
    </citation>
    <scope>NUCLEOTIDE SEQUENCE [LARGE SCALE GENOMIC DNA]</scope>
    <source>
        <strain evidence="1 2">ANT_H27</strain>
    </source>
</reference>
<evidence type="ECO:0000313" key="2">
    <source>
        <dbReference type="Proteomes" id="UP000323856"/>
    </source>
</evidence>
<comment type="caution">
    <text evidence="1">The sequence shown here is derived from an EMBL/GenBank/DDBJ whole genome shotgun (WGS) entry which is preliminary data.</text>
</comment>
<dbReference type="InterPro" id="IPR052924">
    <property type="entry name" value="OsmC/Ohr_hydroprdx_reductase"/>
</dbReference>
<dbReference type="SUPFAM" id="SSF82784">
    <property type="entry name" value="OsmC-like"/>
    <property type="match status" value="1"/>
</dbReference>
<dbReference type="InterPro" id="IPR036102">
    <property type="entry name" value="OsmC/Ohrsf"/>
</dbReference>
<name>A0A5B0EAH6_9MICC</name>